<keyword evidence="7 9" id="KW-0320">Glycogen biosynthesis</keyword>
<keyword evidence="6 9" id="KW-0067">ATP-binding</keyword>
<feature type="site" description="Could play a key role in the communication between the regulatory and the substrate sites" evidence="9">
    <location>
        <position position="59"/>
    </location>
</feature>
<evidence type="ECO:0000313" key="13">
    <source>
        <dbReference type="Proteomes" id="UP000242682"/>
    </source>
</evidence>
<feature type="binding site" evidence="9">
    <location>
        <position position="99"/>
    </location>
    <ligand>
        <name>alpha-D-glucose 1-phosphate</name>
        <dbReference type="ChEBI" id="CHEBI:58601"/>
    </ligand>
</feature>
<dbReference type="InterPro" id="IPR011004">
    <property type="entry name" value="Trimer_LpxA-like_sf"/>
</dbReference>
<comment type="similarity">
    <text evidence="1 9">Belongs to the bacterial/plant glucose-1-phosphate adenylyltransferase family.</text>
</comment>
<dbReference type="PROSITE" id="PS00810">
    <property type="entry name" value="ADP_GLC_PYROPHOSPH_3"/>
    <property type="match status" value="1"/>
</dbReference>
<evidence type="ECO:0000259" key="11">
    <source>
        <dbReference type="Pfam" id="PF24894"/>
    </source>
</evidence>
<dbReference type="SUPFAM" id="SSF51161">
    <property type="entry name" value="Trimeric LpxA-like enzymes"/>
    <property type="match status" value="1"/>
</dbReference>
<sequence length="388" mass="43648">MKTEIVAMLLAGGQGSRLKSLTYNIAKPAIPFGGKYRIIDFPLSNCMNSEIHTVGVLTQYQPHVLHNYIGLGTPWDLDRRNGGVTMLTPYAAMGGIRWYDGTANAIYQNINYLMEHDPEYVIILSGDHIYKMDYGMMLDFHKEQQADATISVIEVPWEETHRFGIMNTDENMEVIEFVEKPKDAKSNLASMGVYIFNWQKLKDYLVLDNENEDSSHDFGHDIIPLMLGKGEKLVAYPYKGYWKDVGTVESLWQANMDLLNPESGLNLHDPAWRIFSSNPQLPPQVVTETGYVQESFVNEGCVIEGEVAKSVVFQDVYVKEGAVIHDCVIMSDVVVGTGAKLSRAIVPPSFNVPDNFEIQNQEGEIILLTDEIIEKWKGSGEHAFDGNR</sequence>
<dbReference type="NCBIfam" id="TIGR02091">
    <property type="entry name" value="glgC"/>
    <property type="match status" value="1"/>
</dbReference>
<dbReference type="CDD" id="cd04651">
    <property type="entry name" value="LbH_G1P_AT_C"/>
    <property type="match status" value="1"/>
</dbReference>
<dbReference type="GO" id="GO:0005524">
    <property type="term" value="F:ATP binding"/>
    <property type="evidence" value="ECO:0007669"/>
    <property type="project" value="UniProtKB-KW"/>
</dbReference>
<evidence type="ECO:0000256" key="2">
    <source>
        <dbReference type="ARBA" id="ARBA00022600"/>
    </source>
</evidence>
<dbReference type="InterPro" id="IPR029044">
    <property type="entry name" value="Nucleotide-diphossugar_trans"/>
</dbReference>
<dbReference type="InterPro" id="IPR023049">
    <property type="entry name" value="GlgC_bac"/>
</dbReference>
<dbReference type="AlphaFoldDB" id="A0A2P8H2D2"/>
<dbReference type="Pfam" id="PF00483">
    <property type="entry name" value="NTP_transferase"/>
    <property type="match status" value="1"/>
</dbReference>
<evidence type="ECO:0000256" key="5">
    <source>
        <dbReference type="ARBA" id="ARBA00022741"/>
    </source>
</evidence>
<dbReference type="OrthoDB" id="9801810at2"/>
<dbReference type="SUPFAM" id="SSF53448">
    <property type="entry name" value="Nucleotide-diphospho-sugar transferases"/>
    <property type="match status" value="1"/>
</dbReference>
<keyword evidence="8 9" id="KW-0119">Carbohydrate metabolism</keyword>
<dbReference type="InterPro" id="IPR005836">
    <property type="entry name" value="ADP_Glu_pyroP_CS"/>
</dbReference>
<name>A0A2P8H2D2_9BACL</name>
<keyword evidence="5 9" id="KW-0547">Nucleotide-binding</keyword>
<dbReference type="Gene3D" id="2.160.10.10">
    <property type="entry name" value="Hexapeptide repeat proteins"/>
    <property type="match status" value="1"/>
</dbReference>
<dbReference type="EMBL" id="PYAT01000005">
    <property type="protein sequence ID" value="PSL40376.1"/>
    <property type="molecule type" value="Genomic_DNA"/>
</dbReference>
<keyword evidence="2 9" id="KW-0321">Glycogen metabolism</keyword>
<evidence type="ECO:0000256" key="1">
    <source>
        <dbReference type="ARBA" id="ARBA00010443"/>
    </source>
</evidence>
<dbReference type="GO" id="GO:0005978">
    <property type="term" value="P:glycogen biosynthetic process"/>
    <property type="evidence" value="ECO:0007669"/>
    <property type="project" value="UniProtKB-UniRule"/>
</dbReference>
<dbReference type="InterPro" id="IPR056818">
    <property type="entry name" value="GlmU/GlgC-like_hexapep"/>
</dbReference>
<dbReference type="PANTHER" id="PTHR43523:SF2">
    <property type="entry name" value="GLUCOSE-1-PHOSPHATE ADENYLYLTRANSFERASE"/>
    <property type="match status" value="1"/>
</dbReference>
<comment type="catalytic activity">
    <reaction evidence="9">
        <text>alpha-D-glucose 1-phosphate + ATP + H(+) = ADP-alpha-D-glucose + diphosphate</text>
        <dbReference type="Rhea" id="RHEA:12120"/>
        <dbReference type="ChEBI" id="CHEBI:15378"/>
        <dbReference type="ChEBI" id="CHEBI:30616"/>
        <dbReference type="ChEBI" id="CHEBI:33019"/>
        <dbReference type="ChEBI" id="CHEBI:57498"/>
        <dbReference type="ChEBI" id="CHEBI:58601"/>
        <dbReference type="EC" id="2.7.7.27"/>
    </reaction>
</comment>
<dbReference type="UniPathway" id="UPA00164"/>
<comment type="subunit">
    <text evidence="9">Homotetramer.</text>
</comment>
<evidence type="ECO:0000256" key="6">
    <source>
        <dbReference type="ARBA" id="ARBA00022840"/>
    </source>
</evidence>
<dbReference type="NCBIfam" id="NF003670">
    <property type="entry name" value="PRK05293.1"/>
    <property type="match status" value="1"/>
</dbReference>
<dbReference type="PANTHER" id="PTHR43523">
    <property type="entry name" value="GLUCOSE-1-PHOSPHATE ADENYLYLTRANSFERASE-RELATED"/>
    <property type="match status" value="1"/>
</dbReference>
<comment type="caution">
    <text evidence="12">The sequence shown here is derived from an EMBL/GenBank/DDBJ whole genome shotgun (WGS) entry which is preliminary data.</text>
</comment>
<protein>
    <recommendedName>
        <fullName evidence="9">Glucose-1-phosphate adenylyltransferase</fullName>
        <ecNumber evidence="9">2.7.7.27</ecNumber>
    </recommendedName>
    <alternativeName>
        <fullName evidence="9">ADP-glucose pyrophosphorylase</fullName>
        <shortName evidence="9">ADPGlc PPase</shortName>
    </alternativeName>
    <alternativeName>
        <fullName evidence="9">ADP-glucose synthase</fullName>
    </alternativeName>
</protein>
<feature type="site" description="Could play a key role in the communication between the regulatory and the substrate sites" evidence="9">
    <location>
        <position position="98"/>
    </location>
</feature>
<evidence type="ECO:0000256" key="4">
    <source>
        <dbReference type="ARBA" id="ARBA00022695"/>
    </source>
</evidence>
<evidence type="ECO:0000256" key="9">
    <source>
        <dbReference type="HAMAP-Rule" id="MF_00624"/>
    </source>
</evidence>
<feature type="binding site" evidence="9">
    <location>
        <position position="164"/>
    </location>
    <ligand>
        <name>alpha-D-glucose 1-phosphate</name>
        <dbReference type="ChEBI" id="CHEBI:58601"/>
    </ligand>
</feature>
<gene>
    <name evidence="9" type="primary">glgC</name>
    <name evidence="12" type="ORF">B0H99_105154</name>
</gene>
<keyword evidence="3 9" id="KW-0808">Transferase</keyword>
<evidence type="ECO:0000256" key="8">
    <source>
        <dbReference type="ARBA" id="ARBA00023277"/>
    </source>
</evidence>
<dbReference type="PROSITE" id="PS00809">
    <property type="entry name" value="ADP_GLC_PYROPHOSPH_2"/>
    <property type="match status" value="1"/>
</dbReference>
<feature type="binding site" evidence="9">
    <location>
        <position position="190"/>
    </location>
    <ligand>
        <name>alpha-D-glucose 1-phosphate</name>
        <dbReference type="ChEBI" id="CHEBI:58601"/>
    </ligand>
</feature>
<dbReference type="EC" id="2.7.7.27" evidence="9"/>
<feature type="domain" description="Glucose-1-phosphate adenylyltransferase/Bifunctional protein GlmU-like C-terminal hexapeptide" evidence="11">
    <location>
        <begin position="288"/>
        <end position="358"/>
    </location>
</feature>
<evidence type="ECO:0000313" key="12">
    <source>
        <dbReference type="EMBL" id="PSL40376.1"/>
    </source>
</evidence>
<dbReference type="GO" id="GO:0008878">
    <property type="term" value="F:glucose-1-phosphate adenylyltransferase activity"/>
    <property type="evidence" value="ECO:0007669"/>
    <property type="project" value="UniProtKB-UniRule"/>
</dbReference>
<dbReference type="HAMAP" id="MF_00624">
    <property type="entry name" value="GlgC"/>
    <property type="match status" value="1"/>
</dbReference>
<feature type="binding site" evidence="9">
    <location>
        <begin position="179"/>
        <end position="180"/>
    </location>
    <ligand>
        <name>alpha-D-glucose 1-phosphate</name>
        <dbReference type="ChEBI" id="CHEBI:58601"/>
    </ligand>
</feature>
<accession>A0A2P8H2D2</accession>
<evidence type="ECO:0000256" key="3">
    <source>
        <dbReference type="ARBA" id="ARBA00022679"/>
    </source>
</evidence>
<proteinExistence type="inferred from homology"/>
<dbReference type="InterPro" id="IPR005835">
    <property type="entry name" value="NTP_transferase_dom"/>
</dbReference>
<keyword evidence="4 9" id="KW-0548">Nucleotidyltransferase</keyword>
<dbReference type="Gene3D" id="3.90.550.10">
    <property type="entry name" value="Spore Coat Polysaccharide Biosynthesis Protein SpsA, Chain A"/>
    <property type="match status" value="1"/>
</dbReference>
<comment type="function">
    <text evidence="9">Involved in the biosynthesis of ADP-glucose, a building block required for the elongation reactions to produce glycogen. Catalyzes the reaction between ATP and alpha-D-glucose 1-phosphate (G1P) to produce pyrophosphate and ADP-Glc.</text>
</comment>
<dbReference type="Proteomes" id="UP000242682">
    <property type="component" value="Unassembled WGS sequence"/>
</dbReference>
<keyword evidence="13" id="KW-1185">Reference proteome</keyword>
<dbReference type="InterPro" id="IPR011831">
    <property type="entry name" value="ADP-Glc_PPase"/>
</dbReference>
<evidence type="ECO:0000259" key="10">
    <source>
        <dbReference type="Pfam" id="PF00483"/>
    </source>
</evidence>
<evidence type="ECO:0000256" key="7">
    <source>
        <dbReference type="ARBA" id="ARBA00023056"/>
    </source>
</evidence>
<reference evidence="12 13" key="1">
    <citation type="submission" date="2018-03" db="EMBL/GenBank/DDBJ databases">
        <title>Genomic Encyclopedia of Type Strains, Phase III (KMG-III): the genomes of soil and plant-associated and newly described type strains.</title>
        <authorList>
            <person name="Whitman W."/>
        </authorList>
    </citation>
    <scope>NUCLEOTIDE SEQUENCE [LARGE SCALE GENOMIC DNA]</scope>
    <source>
        <strain evidence="12 13">CGMCC 1.12259</strain>
    </source>
</reference>
<dbReference type="Pfam" id="PF24894">
    <property type="entry name" value="Hexapep_GlmU"/>
    <property type="match status" value="1"/>
</dbReference>
<comment type="pathway">
    <text evidence="9">Glycan biosynthesis; glycogen biosynthesis.</text>
</comment>
<dbReference type="CDD" id="cd02508">
    <property type="entry name" value="ADP_Glucose_PP"/>
    <property type="match status" value="1"/>
</dbReference>
<feature type="domain" description="Nucleotidyl transferase" evidence="10">
    <location>
        <begin position="7"/>
        <end position="259"/>
    </location>
</feature>
<organism evidence="12 13">
    <name type="scientific">Planomicrobium soli</name>
    <dbReference type="NCBI Taxonomy" id="1176648"/>
    <lineage>
        <taxon>Bacteria</taxon>
        <taxon>Bacillati</taxon>
        <taxon>Bacillota</taxon>
        <taxon>Bacilli</taxon>
        <taxon>Bacillales</taxon>
        <taxon>Caryophanaceae</taxon>
        <taxon>Planomicrobium</taxon>
    </lineage>
</organism>
<dbReference type="RefSeq" id="WP_106533156.1">
    <property type="nucleotide sequence ID" value="NZ_PYAT01000005.1"/>
</dbReference>